<feature type="signal peptide" evidence="1">
    <location>
        <begin position="1"/>
        <end position="28"/>
    </location>
</feature>
<accession>F8N8D7</accession>
<dbReference type="OrthoDB" id="1096764at2"/>
<dbReference type="Pfam" id="PF13715">
    <property type="entry name" value="CarbopepD_reg_2"/>
    <property type="match status" value="1"/>
</dbReference>
<dbReference type="FunFam" id="2.60.40.1120:FF:000003">
    <property type="entry name" value="Outer membrane protein Omp121"/>
    <property type="match status" value="1"/>
</dbReference>
<dbReference type="STRING" id="688246.Premu_2228"/>
<name>F8N8D7_9BACT</name>
<keyword evidence="1" id="KW-0732">Signal</keyword>
<keyword evidence="2" id="KW-0675">Receptor</keyword>
<gene>
    <name evidence="2" type="ORF">Premu_2228</name>
</gene>
<evidence type="ECO:0000256" key="1">
    <source>
        <dbReference type="SAM" id="SignalP"/>
    </source>
</evidence>
<proteinExistence type="predicted"/>
<evidence type="ECO:0000313" key="2">
    <source>
        <dbReference type="EMBL" id="EGN57616.1"/>
    </source>
</evidence>
<reference evidence="3" key="1">
    <citation type="journal article" date="2011" name="Stand. Genomic Sci.">
        <title>Non-contiguous finished genome sequence of the opportunistic oral pathogen Prevotella multisaccharivorax type strain (PPPA20).</title>
        <authorList>
            <person name="Pati A."/>
            <person name="Gronow S."/>
            <person name="Lu M."/>
            <person name="Lapidus A."/>
            <person name="Nolan M."/>
            <person name="Lucas S."/>
            <person name="Hammon N."/>
            <person name="Deshpande S."/>
            <person name="Cheng J.F."/>
            <person name="Tapia R."/>
            <person name="Han C."/>
            <person name="Goodwin L."/>
            <person name="Pitluck S."/>
            <person name="Liolios K."/>
            <person name="Pagani I."/>
            <person name="Mavromatis K."/>
            <person name="Mikhailova N."/>
            <person name="Huntemann M."/>
            <person name="Chen A."/>
            <person name="Palaniappan K."/>
            <person name="Land M."/>
            <person name="Hauser L."/>
            <person name="Detter J.C."/>
            <person name="Brambilla E.M."/>
            <person name="Rohde M."/>
            <person name="Goker M."/>
            <person name="Woyke T."/>
            <person name="Bristow J."/>
            <person name="Eisen J.A."/>
            <person name="Markowitz V."/>
            <person name="Hugenholtz P."/>
            <person name="Kyrpides N.C."/>
            <person name="Klenk H.P."/>
            <person name="Ivanova N."/>
        </authorList>
    </citation>
    <scope>NUCLEOTIDE SEQUENCE [LARGE SCALE GENOMIC DNA]</scope>
    <source>
        <strain evidence="3">DSM 17128</strain>
    </source>
</reference>
<dbReference type="EMBL" id="GL945017">
    <property type="protein sequence ID" value="EGN57616.1"/>
    <property type="molecule type" value="Genomic_DNA"/>
</dbReference>
<feature type="chain" id="PRO_5003375495" evidence="1">
    <location>
        <begin position="29"/>
        <end position="221"/>
    </location>
</feature>
<dbReference type="InterPro" id="IPR008969">
    <property type="entry name" value="CarboxyPept-like_regulatory"/>
</dbReference>
<sequence length="221" mass="23706">MSFKISTTLLTMSCCTALGLSYCPQAQATSPNLSAQAVQQVRKVSGHVVDADGPIIGASIVEKGNPKNGAVTDLDGNFSLNVRPGATLVVSYIGYKTQEVTVGNQPDIAITLKNGGLAYDWNKYIDKDLLAAYQNGSNAGTDWLDALRNKNAVTTNHAINITGGSDRSKFSTGIGYQYQNGILGGQYAKSDIRRFTFRLNSEHFGKIVSSSVKIVLYNSKK</sequence>
<dbReference type="HOGENOM" id="CLU_1249701_0_0_10"/>
<evidence type="ECO:0000313" key="3">
    <source>
        <dbReference type="Proteomes" id="UP000002772"/>
    </source>
</evidence>
<dbReference type="SUPFAM" id="SSF49464">
    <property type="entry name" value="Carboxypeptidase regulatory domain-like"/>
    <property type="match status" value="1"/>
</dbReference>
<organism evidence="2 3">
    <name type="scientific">Hallella multisaccharivorax DSM 17128</name>
    <dbReference type="NCBI Taxonomy" id="688246"/>
    <lineage>
        <taxon>Bacteria</taxon>
        <taxon>Pseudomonadati</taxon>
        <taxon>Bacteroidota</taxon>
        <taxon>Bacteroidia</taxon>
        <taxon>Bacteroidales</taxon>
        <taxon>Prevotellaceae</taxon>
        <taxon>Hallella</taxon>
    </lineage>
</organism>
<dbReference type="eggNOG" id="COG1629">
    <property type="taxonomic scope" value="Bacteria"/>
</dbReference>
<dbReference type="Gene3D" id="2.60.40.1120">
    <property type="entry name" value="Carboxypeptidase-like, regulatory domain"/>
    <property type="match status" value="1"/>
</dbReference>
<protein>
    <submittedName>
        <fullName evidence="2">Putative TonB dependent receptor</fullName>
    </submittedName>
</protein>
<dbReference type="AlphaFoldDB" id="F8N8D7"/>
<dbReference type="Proteomes" id="UP000002772">
    <property type="component" value="Unassembled WGS sequence"/>
</dbReference>
<dbReference type="RefSeq" id="WP_007575299.1">
    <property type="nucleotide sequence ID" value="NZ_BPTS01000002.1"/>
</dbReference>
<keyword evidence="3" id="KW-1185">Reference proteome</keyword>